<sequence>MDNNNTVQDMFFRQLIDHSEDFILAMGLDGLITYSSPSFQKMLGLPSEELIERHGSSHVFEQDRERFLQSISQLIEDHKPFTLEYRYQLNDGTLLWVEGKACLIKDGGVPTGIGIISRDISPYKSVEEHLVRMAYYDALTGLPNRRLFHDRYNQSLLLAKRYQRKLAVFYLDLDDFKAINDNYGHAVGDELLQKVAARLLHCVRDPDTVSRLGGDEFVILLQQFEMPEDIDKVAHRVIQALSNRFVIGQHEISITCSMGAALYPQDGSGEDLIQSADNAMYQAKKHGKHYSEF</sequence>
<dbReference type="SMART" id="SM00086">
    <property type="entry name" value="PAC"/>
    <property type="match status" value="1"/>
</dbReference>
<dbReference type="Proteomes" id="UP001300012">
    <property type="component" value="Unassembled WGS sequence"/>
</dbReference>
<dbReference type="InterPro" id="IPR000160">
    <property type="entry name" value="GGDEF_dom"/>
</dbReference>
<dbReference type="CDD" id="cd01949">
    <property type="entry name" value="GGDEF"/>
    <property type="match status" value="1"/>
</dbReference>
<feature type="domain" description="PAC" evidence="2">
    <location>
        <begin position="81"/>
        <end position="132"/>
    </location>
</feature>
<comment type="caution">
    <text evidence="4">The sequence shown here is derived from an EMBL/GenBank/DDBJ whole genome shotgun (WGS) entry which is preliminary data.</text>
</comment>
<dbReference type="InterPro" id="IPR000014">
    <property type="entry name" value="PAS"/>
</dbReference>
<dbReference type="PROSITE" id="PS50113">
    <property type="entry name" value="PAC"/>
    <property type="match status" value="1"/>
</dbReference>
<dbReference type="InterPro" id="IPR029787">
    <property type="entry name" value="Nucleotide_cyclase"/>
</dbReference>
<feature type="domain" description="PAS" evidence="1">
    <location>
        <begin position="8"/>
        <end position="78"/>
    </location>
</feature>
<dbReference type="NCBIfam" id="TIGR00254">
    <property type="entry name" value="GGDEF"/>
    <property type="match status" value="1"/>
</dbReference>
<dbReference type="Gene3D" id="3.30.70.270">
    <property type="match status" value="1"/>
</dbReference>
<dbReference type="EMBL" id="JANQBD010000001">
    <property type="protein sequence ID" value="MCR8629641.1"/>
    <property type="molecule type" value="Genomic_DNA"/>
</dbReference>
<reference evidence="4 5" key="1">
    <citation type="submission" date="2022-08" db="EMBL/GenBank/DDBJ databases">
        <title>Paenibacillus endoradicis sp. nov., Paenibacillus radicibacter sp. nov and Paenibacillus pararadicis sp. nov., three cold-adapted plant growth-promoting bacteria isolated from root of Larix gmelinii in Great Khingan.</title>
        <authorList>
            <person name="Xue H."/>
        </authorList>
    </citation>
    <scope>NUCLEOTIDE SEQUENCE [LARGE SCALE GENOMIC DNA]</scope>
    <source>
        <strain evidence="4 5">N5-1-1-5</strain>
    </source>
</reference>
<dbReference type="PROSITE" id="PS50112">
    <property type="entry name" value="PAS"/>
    <property type="match status" value="1"/>
</dbReference>
<evidence type="ECO:0000313" key="4">
    <source>
        <dbReference type="EMBL" id="MCR8629641.1"/>
    </source>
</evidence>
<proteinExistence type="predicted"/>
<dbReference type="SMART" id="SM00091">
    <property type="entry name" value="PAS"/>
    <property type="match status" value="1"/>
</dbReference>
<dbReference type="InterPro" id="IPR035965">
    <property type="entry name" value="PAS-like_dom_sf"/>
</dbReference>
<dbReference type="InterPro" id="IPR052163">
    <property type="entry name" value="DGC-Regulatory_Protein"/>
</dbReference>
<name>A0ABT1Y8Y6_9BACL</name>
<dbReference type="PANTHER" id="PTHR46663:SF3">
    <property type="entry name" value="SLL0267 PROTEIN"/>
    <property type="match status" value="1"/>
</dbReference>
<dbReference type="InterPro" id="IPR000700">
    <property type="entry name" value="PAS-assoc_C"/>
</dbReference>
<dbReference type="RefSeq" id="WP_258211265.1">
    <property type="nucleotide sequence ID" value="NZ_JANQBD010000001.1"/>
</dbReference>
<dbReference type="CDD" id="cd00130">
    <property type="entry name" value="PAS"/>
    <property type="match status" value="1"/>
</dbReference>
<protein>
    <submittedName>
        <fullName evidence="4">Sensor domain-containing diguanylate cyclase</fullName>
    </submittedName>
</protein>
<keyword evidence="5" id="KW-1185">Reference proteome</keyword>
<dbReference type="SUPFAM" id="SSF55785">
    <property type="entry name" value="PYP-like sensor domain (PAS domain)"/>
    <property type="match status" value="1"/>
</dbReference>
<dbReference type="Pfam" id="PF08447">
    <property type="entry name" value="PAS_3"/>
    <property type="match status" value="1"/>
</dbReference>
<organism evidence="4 5">
    <name type="scientific">Paenibacillus radicis</name>
    <name type="common">ex Xue et al. 2023</name>
    <dbReference type="NCBI Taxonomy" id="2972489"/>
    <lineage>
        <taxon>Bacteria</taxon>
        <taxon>Bacillati</taxon>
        <taxon>Bacillota</taxon>
        <taxon>Bacilli</taxon>
        <taxon>Bacillales</taxon>
        <taxon>Paenibacillaceae</taxon>
        <taxon>Paenibacillus</taxon>
    </lineage>
</organism>
<dbReference type="PROSITE" id="PS50887">
    <property type="entry name" value="GGDEF"/>
    <property type="match status" value="1"/>
</dbReference>
<dbReference type="InterPro" id="IPR043128">
    <property type="entry name" value="Rev_trsase/Diguanyl_cyclase"/>
</dbReference>
<gene>
    <name evidence="4" type="ORF">NV381_00360</name>
</gene>
<dbReference type="SUPFAM" id="SSF55073">
    <property type="entry name" value="Nucleotide cyclase"/>
    <property type="match status" value="1"/>
</dbReference>
<feature type="domain" description="GGDEF" evidence="3">
    <location>
        <begin position="164"/>
        <end position="293"/>
    </location>
</feature>
<evidence type="ECO:0000313" key="5">
    <source>
        <dbReference type="Proteomes" id="UP001300012"/>
    </source>
</evidence>
<dbReference type="InterPro" id="IPR001610">
    <property type="entry name" value="PAC"/>
</dbReference>
<dbReference type="Gene3D" id="3.30.450.20">
    <property type="entry name" value="PAS domain"/>
    <property type="match status" value="1"/>
</dbReference>
<dbReference type="SMART" id="SM00267">
    <property type="entry name" value="GGDEF"/>
    <property type="match status" value="1"/>
</dbReference>
<dbReference type="Pfam" id="PF00990">
    <property type="entry name" value="GGDEF"/>
    <property type="match status" value="1"/>
</dbReference>
<accession>A0ABT1Y8Y6</accession>
<evidence type="ECO:0000259" key="3">
    <source>
        <dbReference type="PROSITE" id="PS50887"/>
    </source>
</evidence>
<dbReference type="NCBIfam" id="TIGR00229">
    <property type="entry name" value="sensory_box"/>
    <property type="match status" value="1"/>
</dbReference>
<evidence type="ECO:0000259" key="1">
    <source>
        <dbReference type="PROSITE" id="PS50112"/>
    </source>
</evidence>
<dbReference type="PANTHER" id="PTHR46663">
    <property type="entry name" value="DIGUANYLATE CYCLASE DGCT-RELATED"/>
    <property type="match status" value="1"/>
</dbReference>
<dbReference type="InterPro" id="IPR013655">
    <property type="entry name" value="PAS_fold_3"/>
</dbReference>
<evidence type="ECO:0000259" key="2">
    <source>
        <dbReference type="PROSITE" id="PS50113"/>
    </source>
</evidence>